<evidence type="ECO:0000259" key="6">
    <source>
        <dbReference type="SMART" id="SM00199"/>
    </source>
</evidence>
<dbReference type="Gene3D" id="2.40.50.40">
    <property type="match status" value="1"/>
</dbReference>
<dbReference type="CDD" id="cd00273">
    <property type="entry name" value="Chemokine_CXC"/>
    <property type="match status" value="1"/>
</dbReference>
<dbReference type="SMART" id="SM00199">
    <property type="entry name" value="SCY"/>
    <property type="match status" value="1"/>
</dbReference>
<dbReference type="EMBL" id="JAHFZB010000002">
    <property type="protein sequence ID" value="KAK6493256.1"/>
    <property type="molecule type" value="Genomic_DNA"/>
</dbReference>
<dbReference type="InterPro" id="IPR001089">
    <property type="entry name" value="Chemokine_CXC"/>
</dbReference>
<evidence type="ECO:0000256" key="4">
    <source>
        <dbReference type="ARBA" id="ARBA00022525"/>
    </source>
</evidence>
<dbReference type="InterPro" id="IPR001811">
    <property type="entry name" value="Chemokine_IL8-like_dom"/>
</dbReference>
<keyword evidence="5" id="KW-0732">Signal</keyword>
<keyword evidence="3" id="KW-0202">Cytokine</keyword>
<dbReference type="InterPro" id="IPR033899">
    <property type="entry name" value="CXC_Chemokine_domain"/>
</dbReference>
<dbReference type="PRINTS" id="PR00436">
    <property type="entry name" value="INTERLEUKIN8"/>
</dbReference>
<sequence length="98" mass="11122">MNPRCLLAVLCLYFLLRESGALTGMGIAPHCLCINYERRMVPLKITKKIDLIPKGPHCSNVQVIANLKSGDQICLNPRAPWVKEFIKKRYICLTSCIY</sequence>
<evidence type="ECO:0000313" key="7">
    <source>
        <dbReference type="EMBL" id="KAK6493256.1"/>
    </source>
</evidence>
<proteinExistence type="inferred from homology"/>
<dbReference type="Proteomes" id="UP001369086">
    <property type="component" value="Unassembled WGS sequence"/>
</dbReference>
<dbReference type="SUPFAM" id="SSF54117">
    <property type="entry name" value="Interleukin 8-like chemokines"/>
    <property type="match status" value="1"/>
</dbReference>
<comment type="caution">
    <text evidence="7">The sequence shown here is derived from an EMBL/GenBank/DDBJ whole genome shotgun (WGS) entry which is preliminary data.</text>
</comment>
<feature type="signal peptide" evidence="5">
    <location>
        <begin position="1"/>
        <end position="21"/>
    </location>
</feature>
<accession>A0ABR1A859</accession>
<evidence type="ECO:0000256" key="3">
    <source>
        <dbReference type="ARBA" id="ARBA00022514"/>
    </source>
</evidence>
<evidence type="ECO:0000256" key="5">
    <source>
        <dbReference type="SAM" id="SignalP"/>
    </source>
</evidence>
<dbReference type="PRINTS" id="PR00437">
    <property type="entry name" value="SMALLCYTKCXC"/>
</dbReference>
<dbReference type="PANTHER" id="PTHR12015:SF195">
    <property type="entry name" value="CHEMOKINE INTERLEUKIN-8-LIKE DOMAIN-CONTAINING PROTEIN"/>
    <property type="match status" value="1"/>
</dbReference>
<feature type="domain" description="Chemokine interleukin-8-like" evidence="6">
    <location>
        <begin position="28"/>
        <end position="89"/>
    </location>
</feature>
<dbReference type="Pfam" id="PF00048">
    <property type="entry name" value="IL8"/>
    <property type="match status" value="1"/>
</dbReference>
<reference evidence="7 8" key="1">
    <citation type="submission" date="2021-05" db="EMBL/GenBank/DDBJ databases">
        <authorList>
            <person name="Zahm M."/>
            <person name="Klopp C."/>
            <person name="Cabau C."/>
            <person name="Kuhl H."/>
            <person name="Suciu R."/>
            <person name="Ciorpac M."/>
            <person name="Holostenco D."/>
            <person name="Gessner J."/>
            <person name="Wuertz S."/>
            <person name="Hohne C."/>
            <person name="Stock M."/>
            <person name="Gislard M."/>
            <person name="Lluch J."/>
            <person name="Milhes M."/>
            <person name="Lampietro C."/>
            <person name="Lopez Roques C."/>
            <person name="Donnadieu C."/>
            <person name="Du K."/>
            <person name="Schartl M."/>
            <person name="Guiguen Y."/>
        </authorList>
    </citation>
    <scope>NUCLEOTIDE SEQUENCE [LARGE SCALE GENOMIC DNA]</scope>
    <source>
        <strain evidence="7">Hh-F2</strain>
        <tissue evidence="7">Blood</tissue>
    </source>
</reference>
<comment type="similarity">
    <text evidence="2">Belongs to the intercrine alpha (chemokine CxC) family.</text>
</comment>
<dbReference type="InterPro" id="IPR039809">
    <property type="entry name" value="Chemokine_b/g/d"/>
</dbReference>
<keyword evidence="4" id="KW-0964">Secreted</keyword>
<evidence type="ECO:0000256" key="2">
    <source>
        <dbReference type="ARBA" id="ARBA00010665"/>
    </source>
</evidence>
<gene>
    <name evidence="7" type="ORF">HHUSO_G2800</name>
</gene>
<protein>
    <submittedName>
        <fullName evidence="7">Interleukin-8-like</fullName>
    </submittedName>
</protein>
<dbReference type="PANTHER" id="PTHR12015">
    <property type="entry name" value="SMALL INDUCIBLE CYTOKINE A"/>
    <property type="match status" value="1"/>
</dbReference>
<name>A0ABR1A859_HUSHU</name>
<feature type="chain" id="PRO_5045593917" evidence="5">
    <location>
        <begin position="22"/>
        <end position="98"/>
    </location>
</feature>
<organism evidence="7 8">
    <name type="scientific">Huso huso</name>
    <name type="common">Beluga</name>
    <name type="synonym">Acipenser huso</name>
    <dbReference type="NCBI Taxonomy" id="61971"/>
    <lineage>
        <taxon>Eukaryota</taxon>
        <taxon>Metazoa</taxon>
        <taxon>Chordata</taxon>
        <taxon>Craniata</taxon>
        <taxon>Vertebrata</taxon>
        <taxon>Euteleostomi</taxon>
        <taxon>Actinopterygii</taxon>
        <taxon>Chondrostei</taxon>
        <taxon>Acipenseriformes</taxon>
        <taxon>Acipenseridae</taxon>
        <taxon>Huso</taxon>
    </lineage>
</organism>
<keyword evidence="8" id="KW-1185">Reference proteome</keyword>
<evidence type="ECO:0000313" key="8">
    <source>
        <dbReference type="Proteomes" id="UP001369086"/>
    </source>
</evidence>
<evidence type="ECO:0000256" key="1">
    <source>
        <dbReference type="ARBA" id="ARBA00004613"/>
    </source>
</evidence>
<dbReference type="InterPro" id="IPR036048">
    <property type="entry name" value="Interleukin_8-like_sf"/>
</dbReference>
<comment type="subcellular location">
    <subcellularLocation>
        <location evidence="1">Secreted</location>
    </subcellularLocation>
</comment>